<dbReference type="STRING" id="1611254.A0A2G5VS79"/>
<gene>
    <name evidence="10" type="primary">Cni-ndx-8</name>
    <name evidence="10" type="synonym">Cnig_chr_I.g3745</name>
    <name evidence="10" type="ORF">B9Z55_003745</name>
</gene>
<dbReference type="Gene3D" id="3.90.79.10">
    <property type="entry name" value="Nucleoside Triphosphate Pyrophosphohydrolase"/>
    <property type="match status" value="1"/>
</dbReference>
<dbReference type="Pfam" id="PF00293">
    <property type="entry name" value="NUDIX"/>
    <property type="match status" value="1"/>
</dbReference>
<feature type="transmembrane region" description="Helical" evidence="8">
    <location>
        <begin position="174"/>
        <end position="193"/>
    </location>
</feature>
<dbReference type="CDD" id="cd03426">
    <property type="entry name" value="NUDIX_CoAse_Nudt7"/>
    <property type="match status" value="1"/>
</dbReference>
<dbReference type="OrthoDB" id="206213at2759"/>
<dbReference type="PANTHER" id="PTHR12992:SF24">
    <property type="entry name" value="PEROXISOMAL COENZYME A DIPHOSPHATASE NUDT7"/>
    <property type="match status" value="1"/>
</dbReference>
<feature type="region of interest" description="Disordered" evidence="7">
    <location>
        <begin position="1"/>
        <end position="32"/>
    </location>
</feature>
<proteinExistence type="predicted"/>
<dbReference type="GO" id="GO:0046872">
    <property type="term" value="F:metal ion binding"/>
    <property type="evidence" value="ECO:0007669"/>
    <property type="project" value="UniProtKB-KW"/>
</dbReference>
<keyword evidence="8" id="KW-0812">Transmembrane</keyword>
<keyword evidence="4" id="KW-0378">Hydrolase</keyword>
<sequence length="237" mass="27212">MKEQPKYLLSRGDEIKKQLDLTDEPSKPQKEQDAGVLILLHDDGESEIKVLLCVRSLQMRRHPGEVCFPGGMMDDEDGNDVRRTAIREAYEEVGVKETEDYVVLGNLPAFRARFGILIHPTVALLKRRPTFSLSQNEVDSIFWIPLSKFLDSTFHSTFAVEKYYMVHMFQFEEYPVTYGITALMCIIVAIGILEKAPNFSLMSNLTLEIMKEQQLSSLKIIRHVYEFSGNKFQNSKI</sequence>
<evidence type="ECO:0000256" key="4">
    <source>
        <dbReference type="ARBA" id="ARBA00022801"/>
    </source>
</evidence>
<accession>A0A2G5VS79</accession>
<comment type="caution">
    <text evidence="10">The sequence shown here is derived from an EMBL/GenBank/DDBJ whole genome shotgun (WGS) entry which is preliminary data.</text>
</comment>
<keyword evidence="8" id="KW-1133">Transmembrane helix</keyword>
<evidence type="ECO:0000256" key="7">
    <source>
        <dbReference type="SAM" id="MobiDB-lite"/>
    </source>
</evidence>
<dbReference type="GO" id="GO:0015938">
    <property type="term" value="P:coenzyme A catabolic process"/>
    <property type="evidence" value="ECO:0007669"/>
    <property type="project" value="TreeGrafter"/>
</dbReference>
<evidence type="ECO:0000313" key="11">
    <source>
        <dbReference type="Proteomes" id="UP000230233"/>
    </source>
</evidence>
<evidence type="ECO:0000256" key="8">
    <source>
        <dbReference type="SAM" id="Phobius"/>
    </source>
</evidence>
<evidence type="ECO:0000256" key="5">
    <source>
        <dbReference type="ARBA" id="ARBA00022842"/>
    </source>
</evidence>
<organism evidence="10 11">
    <name type="scientific">Caenorhabditis nigoni</name>
    <dbReference type="NCBI Taxonomy" id="1611254"/>
    <lineage>
        <taxon>Eukaryota</taxon>
        <taxon>Metazoa</taxon>
        <taxon>Ecdysozoa</taxon>
        <taxon>Nematoda</taxon>
        <taxon>Chromadorea</taxon>
        <taxon>Rhabditida</taxon>
        <taxon>Rhabditina</taxon>
        <taxon>Rhabditomorpha</taxon>
        <taxon>Rhabditoidea</taxon>
        <taxon>Rhabditidae</taxon>
        <taxon>Peloderinae</taxon>
        <taxon>Caenorhabditis</taxon>
    </lineage>
</organism>
<dbReference type="EMBL" id="PDUG01000001">
    <property type="protein sequence ID" value="PIC54531.1"/>
    <property type="molecule type" value="Genomic_DNA"/>
</dbReference>
<evidence type="ECO:0000256" key="1">
    <source>
        <dbReference type="ARBA" id="ARBA00001936"/>
    </source>
</evidence>
<dbReference type="InterPro" id="IPR015797">
    <property type="entry name" value="NUDIX_hydrolase-like_dom_sf"/>
</dbReference>
<keyword evidence="8" id="KW-0472">Membrane</keyword>
<reference evidence="11" key="1">
    <citation type="submission" date="2017-10" db="EMBL/GenBank/DDBJ databases">
        <title>Rapid genome shrinkage in a self-fertile nematode reveals novel sperm competition proteins.</title>
        <authorList>
            <person name="Yin D."/>
            <person name="Schwarz E.M."/>
            <person name="Thomas C.G."/>
            <person name="Felde R.L."/>
            <person name="Korf I.F."/>
            <person name="Cutter A.D."/>
            <person name="Schartner C.M."/>
            <person name="Ralston E.J."/>
            <person name="Meyer B.J."/>
            <person name="Haag E.S."/>
        </authorList>
    </citation>
    <scope>NUCLEOTIDE SEQUENCE [LARGE SCALE GENOMIC DNA]</scope>
    <source>
        <strain evidence="11">JU1422</strain>
    </source>
</reference>
<dbReference type="InterPro" id="IPR000086">
    <property type="entry name" value="NUDIX_hydrolase_dom"/>
</dbReference>
<evidence type="ECO:0000256" key="2">
    <source>
        <dbReference type="ARBA" id="ARBA00001946"/>
    </source>
</evidence>
<keyword evidence="6" id="KW-0464">Manganese</keyword>
<evidence type="ECO:0000313" key="10">
    <source>
        <dbReference type="EMBL" id="PIC54531.1"/>
    </source>
</evidence>
<keyword evidence="5" id="KW-0460">Magnesium</keyword>
<dbReference type="FunFam" id="3.90.79.10:FF:000125">
    <property type="entry name" value="Probable nudix hydrolase C6G9.05"/>
    <property type="match status" value="1"/>
</dbReference>
<keyword evidence="11" id="KW-1185">Reference proteome</keyword>
<evidence type="ECO:0000256" key="3">
    <source>
        <dbReference type="ARBA" id="ARBA00022723"/>
    </source>
</evidence>
<name>A0A2G5VS79_9PELO</name>
<evidence type="ECO:0000256" key="6">
    <source>
        <dbReference type="ARBA" id="ARBA00023211"/>
    </source>
</evidence>
<feature type="domain" description="Nudix hydrolase" evidence="9">
    <location>
        <begin position="31"/>
        <end position="166"/>
    </location>
</feature>
<dbReference type="GO" id="GO:0010945">
    <property type="term" value="F:coenzyme A diphosphatase activity"/>
    <property type="evidence" value="ECO:0007669"/>
    <property type="project" value="InterPro"/>
</dbReference>
<keyword evidence="3" id="KW-0479">Metal-binding</keyword>
<dbReference type="SUPFAM" id="SSF55811">
    <property type="entry name" value="Nudix"/>
    <property type="match status" value="1"/>
</dbReference>
<dbReference type="PANTHER" id="PTHR12992">
    <property type="entry name" value="NUDIX HYDROLASE"/>
    <property type="match status" value="1"/>
</dbReference>
<dbReference type="PROSITE" id="PS51462">
    <property type="entry name" value="NUDIX"/>
    <property type="match status" value="1"/>
</dbReference>
<dbReference type="InterPro" id="IPR045121">
    <property type="entry name" value="CoAse"/>
</dbReference>
<comment type="cofactor">
    <cofactor evidence="2">
        <name>Mg(2+)</name>
        <dbReference type="ChEBI" id="CHEBI:18420"/>
    </cofactor>
</comment>
<evidence type="ECO:0000259" key="9">
    <source>
        <dbReference type="PROSITE" id="PS51462"/>
    </source>
</evidence>
<protein>
    <recommendedName>
        <fullName evidence="9">Nudix hydrolase domain-containing protein</fullName>
    </recommendedName>
</protein>
<dbReference type="Proteomes" id="UP000230233">
    <property type="component" value="Chromosome I"/>
</dbReference>
<comment type="cofactor">
    <cofactor evidence="1">
        <name>Mn(2+)</name>
        <dbReference type="ChEBI" id="CHEBI:29035"/>
    </cofactor>
</comment>
<dbReference type="AlphaFoldDB" id="A0A2G5VS79"/>